<dbReference type="RefSeq" id="XP_039244514.1">
    <property type="nucleotide sequence ID" value="XM_039388580.1"/>
</dbReference>
<dbReference type="RefSeq" id="XP_027598719.2">
    <property type="nucleotide sequence ID" value="XM_027742918.2"/>
</dbReference>
<name>A0A6J2IF85_9PASS</name>
<dbReference type="RefSeq" id="XP_039244516.1">
    <property type="nucleotide sequence ID" value="XM_039388582.1"/>
</dbReference>
<evidence type="ECO:0000313" key="9">
    <source>
        <dbReference type="RefSeq" id="XP_039244512.1"/>
    </source>
</evidence>
<proteinExistence type="predicted"/>
<sequence>MDWAFLPLGAPRLLLEWVCSDQARSTPSLRDEAAPADPGSGCWLGFPKDAQQPFSSPGRGKVGLSLLSSPLLRAQTAGTGVFHANPPSRLPPTGIWGDKGAAPWKGLLLTSSVRCHNDYFLVVFGRTKSRFYPHITHIPLWKRLDCSPFPAFGCQIIDFSPLFPFQFTSKNLSFSTQKHPLNSTKGNFPPLTSGFAPVWVCSLIHKSSCAAPSKPLSKKITFPGIQPQKGLPASSGSLFWGKSFIPTPPQRRGRGVGRTPGPAAAAAAAAAAAHPILGSQSREKIHIPCGPPSSKSFHVTAELSKTLGKITFTFARVSLAAGVGTATGSPRCSGLVFQQGFGSPRTHSGEMRNIYPIFPPERGLCRAGGLGICCLRLDFLGVFLLGGTRGVCGCVPTGSPSGGGSGMLLPPHPPFQQTPPGDTHPHVGLQDGWDRHLPTWRPQGGVGSPS</sequence>
<evidence type="ECO:0000313" key="8">
    <source>
        <dbReference type="RefSeq" id="XP_039244511.1"/>
    </source>
</evidence>
<dbReference type="RefSeq" id="XP_039244511.1">
    <property type="nucleotide sequence ID" value="XM_039388577.1"/>
</dbReference>
<evidence type="ECO:0000313" key="2">
    <source>
        <dbReference type="Proteomes" id="UP000504627"/>
    </source>
</evidence>
<protein>
    <submittedName>
        <fullName evidence="3 4">Uncharacterized protein LOC113999464 isoform X1</fullName>
    </submittedName>
</protein>
<dbReference type="RefSeq" id="XP_027598718.2">
    <property type="nucleotide sequence ID" value="XM_027742917.2"/>
</dbReference>
<accession>A0A6J2IF85</accession>
<evidence type="ECO:0000313" key="4">
    <source>
        <dbReference type="RefSeq" id="XP_027598718.2"/>
    </source>
</evidence>
<evidence type="ECO:0000313" key="10">
    <source>
        <dbReference type="RefSeq" id="XP_039244513.1"/>
    </source>
</evidence>
<keyword evidence="2" id="KW-1185">Reference proteome</keyword>
<feature type="region of interest" description="Disordered" evidence="1">
    <location>
        <begin position="404"/>
        <end position="427"/>
    </location>
</feature>
<organism evidence="2 6">
    <name type="scientific">Pipra filicauda</name>
    <name type="common">Wire-tailed manakin</name>
    <dbReference type="NCBI Taxonomy" id="649802"/>
    <lineage>
        <taxon>Eukaryota</taxon>
        <taxon>Metazoa</taxon>
        <taxon>Chordata</taxon>
        <taxon>Craniata</taxon>
        <taxon>Vertebrata</taxon>
        <taxon>Euteleostomi</taxon>
        <taxon>Archelosauria</taxon>
        <taxon>Archosauria</taxon>
        <taxon>Dinosauria</taxon>
        <taxon>Saurischia</taxon>
        <taxon>Theropoda</taxon>
        <taxon>Coelurosauria</taxon>
        <taxon>Aves</taxon>
        <taxon>Neognathae</taxon>
        <taxon>Neoaves</taxon>
        <taxon>Telluraves</taxon>
        <taxon>Australaves</taxon>
        <taxon>Passeriformes</taxon>
        <taxon>Pipridae</taxon>
        <taxon>Pipra</taxon>
    </lineage>
</organism>
<dbReference type="AlphaFoldDB" id="A0A6J2IF85"/>
<evidence type="ECO:0000313" key="7">
    <source>
        <dbReference type="RefSeq" id="XP_027598721.2"/>
    </source>
</evidence>
<evidence type="ECO:0000256" key="1">
    <source>
        <dbReference type="SAM" id="MobiDB-lite"/>
    </source>
</evidence>
<dbReference type="RefSeq" id="XP_039244512.1">
    <property type="nucleotide sequence ID" value="XM_039388578.1"/>
</dbReference>
<dbReference type="RefSeq" id="XP_039244513.1">
    <property type="nucleotide sequence ID" value="XM_039388579.1"/>
</dbReference>
<dbReference type="RefSeq" id="XP_027598717.2">
    <property type="nucleotide sequence ID" value="XM_027742916.2"/>
</dbReference>
<dbReference type="RefSeq" id="XP_027598720.2">
    <property type="nucleotide sequence ID" value="XM_027742919.2"/>
</dbReference>
<dbReference type="Proteomes" id="UP000504627">
    <property type="component" value="Unplaced"/>
</dbReference>
<evidence type="ECO:0000313" key="11">
    <source>
        <dbReference type="RefSeq" id="XP_039244514.1"/>
    </source>
</evidence>
<dbReference type="RefSeq" id="XP_027598721.2">
    <property type="nucleotide sequence ID" value="XM_027742920.2"/>
</dbReference>
<evidence type="ECO:0000313" key="6">
    <source>
        <dbReference type="RefSeq" id="XP_027598720.2"/>
    </source>
</evidence>
<gene>
    <name evidence="3 4 5 6 7 8 9 10 11 12" type="primary">LOC113999464</name>
</gene>
<dbReference type="GeneID" id="113999464"/>
<evidence type="ECO:0000313" key="3">
    <source>
        <dbReference type="RefSeq" id="XP_027598717.2"/>
    </source>
</evidence>
<reference evidence="3 4" key="1">
    <citation type="submission" date="2025-04" db="UniProtKB">
        <authorList>
            <consortium name="RefSeq"/>
        </authorList>
    </citation>
    <scope>IDENTIFICATION</scope>
    <source>
        <tissue evidence="3 4">Muscle</tissue>
    </source>
</reference>
<evidence type="ECO:0000313" key="5">
    <source>
        <dbReference type="RefSeq" id="XP_027598719.2"/>
    </source>
</evidence>
<evidence type="ECO:0000313" key="12">
    <source>
        <dbReference type="RefSeq" id="XP_039244516.1"/>
    </source>
</evidence>